<protein>
    <submittedName>
        <fullName evidence="1">Uncharacterized protein</fullName>
    </submittedName>
</protein>
<evidence type="ECO:0000313" key="1">
    <source>
        <dbReference type="EMBL" id="GMT12551.1"/>
    </source>
</evidence>
<evidence type="ECO:0000313" key="2">
    <source>
        <dbReference type="Proteomes" id="UP001432322"/>
    </source>
</evidence>
<feature type="non-terminal residue" evidence="1">
    <location>
        <position position="76"/>
    </location>
</feature>
<name>A0AAV5UZR9_9BILA</name>
<dbReference type="Proteomes" id="UP001432322">
    <property type="component" value="Unassembled WGS sequence"/>
</dbReference>
<feature type="non-terminal residue" evidence="1">
    <location>
        <position position="1"/>
    </location>
</feature>
<organism evidence="1 2">
    <name type="scientific">Pristionchus fissidentatus</name>
    <dbReference type="NCBI Taxonomy" id="1538716"/>
    <lineage>
        <taxon>Eukaryota</taxon>
        <taxon>Metazoa</taxon>
        <taxon>Ecdysozoa</taxon>
        <taxon>Nematoda</taxon>
        <taxon>Chromadorea</taxon>
        <taxon>Rhabditida</taxon>
        <taxon>Rhabditina</taxon>
        <taxon>Diplogasteromorpha</taxon>
        <taxon>Diplogasteroidea</taxon>
        <taxon>Neodiplogasteridae</taxon>
        <taxon>Pristionchus</taxon>
    </lineage>
</organism>
<proteinExistence type="predicted"/>
<sequence length="76" mass="8959">SYVLQFRDAVEVTQTAMPSQKCMKREIQVNADFLISIIENEYAEEVFKQNGERRLWKMLVRTSDSIKAFRSTVNNR</sequence>
<comment type="caution">
    <text evidence="1">The sequence shown here is derived from an EMBL/GenBank/DDBJ whole genome shotgun (WGS) entry which is preliminary data.</text>
</comment>
<dbReference type="AlphaFoldDB" id="A0AAV5UZR9"/>
<keyword evidence="2" id="KW-1185">Reference proteome</keyword>
<dbReference type="EMBL" id="BTSY01000001">
    <property type="protein sequence ID" value="GMT12551.1"/>
    <property type="molecule type" value="Genomic_DNA"/>
</dbReference>
<gene>
    <name evidence="1" type="ORF">PFISCL1PPCAC_3848</name>
</gene>
<reference evidence="1" key="1">
    <citation type="submission" date="2023-10" db="EMBL/GenBank/DDBJ databases">
        <title>Genome assembly of Pristionchus species.</title>
        <authorList>
            <person name="Yoshida K."/>
            <person name="Sommer R.J."/>
        </authorList>
    </citation>
    <scope>NUCLEOTIDE SEQUENCE</scope>
    <source>
        <strain evidence="1">RS5133</strain>
    </source>
</reference>
<accession>A0AAV5UZR9</accession>